<gene>
    <name evidence="1" type="ORF">ACFP73_12630</name>
</gene>
<dbReference type="SMART" id="SM00135">
    <property type="entry name" value="LY"/>
    <property type="match status" value="3"/>
</dbReference>
<comment type="caution">
    <text evidence="1">The sequence shown here is derived from an EMBL/GenBank/DDBJ whole genome shotgun (WGS) entry which is preliminary data.</text>
</comment>
<dbReference type="Gene3D" id="2.120.10.30">
    <property type="entry name" value="TolB, C-terminal domain"/>
    <property type="match status" value="2"/>
</dbReference>
<dbReference type="PANTHER" id="PTHR46513">
    <property type="entry name" value="VITELLOGENIN RECEPTOR-LIKE PROTEIN-RELATED-RELATED"/>
    <property type="match status" value="1"/>
</dbReference>
<dbReference type="InterPro" id="IPR000033">
    <property type="entry name" value="LDLR_classB_rpt"/>
</dbReference>
<organism evidence="1 2">
    <name type="scientific">Tatumella punctata</name>
    <dbReference type="NCBI Taxonomy" id="399969"/>
    <lineage>
        <taxon>Bacteria</taxon>
        <taxon>Pseudomonadati</taxon>
        <taxon>Pseudomonadota</taxon>
        <taxon>Gammaproteobacteria</taxon>
        <taxon>Enterobacterales</taxon>
        <taxon>Erwiniaceae</taxon>
        <taxon>Tatumella</taxon>
    </lineage>
</organism>
<keyword evidence="2" id="KW-1185">Reference proteome</keyword>
<reference evidence="2" key="1">
    <citation type="journal article" date="2019" name="Int. J. Syst. Evol. Microbiol.">
        <title>The Global Catalogue of Microorganisms (GCM) 10K type strain sequencing project: providing services to taxonomists for standard genome sequencing and annotation.</title>
        <authorList>
            <consortium name="The Broad Institute Genomics Platform"/>
            <consortium name="The Broad Institute Genome Sequencing Center for Infectious Disease"/>
            <person name="Wu L."/>
            <person name="Ma J."/>
        </authorList>
    </citation>
    <scope>NUCLEOTIDE SEQUENCE [LARGE SCALE GENOMIC DNA]</scope>
    <source>
        <strain evidence="2">CGMCC 4.1530</strain>
    </source>
</reference>
<dbReference type="PANTHER" id="PTHR46513:SF41">
    <property type="entry name" value="LOW-DENSITY LIPOPROTEIN RECEPTOR-RELATED PROTEIN"/>
    <property type="match status" value="1"/>
</dbReference>
<dbReference type="SUPFAM" id="SSF63825">
    <property type="entry name" value="YWTD domain"/>
    <property type="match status" value="1"/>
</dbReference>
<sequence length="307" mass="33666">MTMMRSDKMGKKLYLLQVTTPGRILELDPDTGGLRTLVAGLNTHPDGIAIDPLNRRLFVTYMGAATRADSSEFFQADGRLESMTTEGRDRRLLAGNGIFVTGKQLIHDAENGLLYWCDREGMRVFCAREDGSDLKVLVQTGLFPADSGDYTRHCVGVAIDNQQGYIYWTLKGPPKGGQGQILRAGLRLPRGSEASNRPDIEVMLSGLPEPIDLDYDAARGIMYWTDRGDDASGGNSLNCARLVDGRLTDHQILARGLQEAIALVRDADNRRMWITDLGGNVWEYSLSQGGPLRSIARLGALTGITYG</sequence>
<dbReference type="EMBL" id="JBHSUC010000017">
    <property type="protein sequence ID" value="MFC6362929.1"/>
    <property type="molecule type" value="Genomic_DNA"/>
</dbReference>
<dbReference type="Proteomes" id="UP001596215">
    <property type="component" value="Unassembled WGS sequence"/>
</dbReference>
<proteinExistence type="predicted"/>
<accession>A0ABW1VQ20</accession>
<dbReference type="InterPro" id="IPR050778">
    <property type="entry name" value="Cueball_EGF_LRP_Nidogen"/>
</dbReference>
<dbReference type="InterPro" id="IPR011042">
    <property type="entry name" value="6-blade_b-propeller_TolB-like"/>
</dbReference>
<dbReference type="RefSeq" id="WP_212708829.1">
    <property type="nucleotide sequence ID" value="NZ_BAAAFW010000008.1"/>
</dbReference>
<evidence type="ECO:0000313" key="1">
    <source>
        <dbReference type="EMBL" id="MFC6362929.1"/>
    </source>
</evidence>
<name>A0ABW1VQ20_9GAMM</name>
<protein>
    <submittedName>
        <fullName evidence="1">Uncharacterized protein</fullName>
    </submittedName>
</protein>
<evidence type="ECO:0000313" key="2">
    <source>
        <dbReference type="Proteomes" id="UP001596215"/>
    </source>
</evidence>
<dbReference type="SUPFAM" id="SSF63829">
    <property type="entry name" value="Calcium-dependent phosphotriesterase"/>
    <property type="match status" value="1"/>
</dbReference>